<sequence>MHTGTEIEFFTVGPLRFTPTEDLPPLPVDEAAVRISRARHISAGDLILAVADPTHAADYFPTPDTARPEPFDPACGCGVCDDIEPADGEHVVLSNGDPWNSCDPWPVDQLALIVPAALRSAAHRTDTQPHPGGRR</sequence>
<name>A0ACD5AQT0_9ACTN</name>
<dbReference type="EMBL" id="CP146023">
    <property type="protein sequence ID" value="WWQ69606.1"/>
    <property type="molecule type" value="Genomic_DNA"/>
</dbReference>
<dbReference type="Proteomes" id="UP001432251">
    <property type="component" value="Plasmid p1"/>
</dbReference>
<evidence type="ECO:0000313" key="1">
    <source>
        <dbReference type="EMBL" id="WWQ69606.1"/>
    </source>
</evidence>
<geneLocation type="plasmid" evidence="1 2">
    <name>p1</name>
</geneLocation>
<protein>
    <submittedName>
        <fullName evidence="1">Uncharacterized protein</fullName>
    </submittedName>
</protein>
<evidence type="ECO:0000313" key="2">
    <source>
        <dbReference type="Proteomes" id="UP001432251"/>
    </source>
</evidence>
<reference evidence="1" key="1">
    <citation type="journal article" date="2025" name="Int. J. Syst. Evol. Microbiol.">
        <title>Streptomyces citrinus sp. nov., with yellow diffusible pigment.</title>
        <authorList>
            <person name="He Y."/>
            <person name="Yang E."/>
            <person name="Xu J."/>
            <person name="Sun Y."/>
            <person name="Sun L."/>
        </authorList>
    </citation>
    <scope>NUCLEOTIDE SEQUENCE</scope>
    <source>
        <strain evidence="1">Q6</strain>
    </source>
</reference>
<keyword evidence="1" id="KW-0614">Plasmid</keyword>
<accession>A0ACD5AQT0</accession>
<proteinExistence type="predicted"/>
<gene>
    <name evidence="1" type="ORF">V2W30_41330</name>
</gene>
<keyword evidence="2" id="KW-1185">Reference proteome</keyword>
<organism evidence="1 2">
    <name type="scientific">Streptomyces citrinus</name>
    <dbReference type="NCBI Taxonomy" id="3118173"/>
    <lineage>
        <taxon>Bacteria</taxon>
        <taxon>Bacillati</taxon>
        <taxon>Actinomycetota</taxon>
        <taxon>Actinomycetes</taxon>
        <taxon>Kitasatosporales</taxon>
        <taxon>Streptomycetaceae</taxon>
        <taxon>Streptomyces</taxon>
    </lineage>
</organism>